<keyword evidence="5" id="KW-0521">NADP</keyword>
<keyword evidence="7" id="KW-0503">Monooxygenase</keyword>
<name>I7ZUZ1_ASPO3</name>
<dbReference type="Gene3D" id="3.50.50.60">
    <property type="entry name" value="FAD/NAD(P)-binding domain"/>
    <property type="match status" value="2"/>
</dbReference>
<keyword evidence="8" id="KW-0812">Transmembrane</keyword>
<evidence type="ECO:0000256" key="5">
    <source>
        <dbReference type="ARBA" id="ARBA00022857"/>
    </source>
</evidence>
<gene>
    <name evidence="9" type="ORF">Ao3042_08027</name>
</gene>
<dbReference type="EMBL" id="AKHY01000172">
    <property type="protein sequence ID" value="EIT75847.1"/>
    <property type="molecule type" value="Genomic_DNA"/>
</dbReference>
<evidence type="ECO:0000256" key="8">
    <source>
        <dbReference type="SAM" id="Phobius"/>
    </source>
</evidence>
<dbReference type="Proteomes" id="UP000002812">
    <property type="component" value="Unassembled WGS sequence"/>
</dbReference>
<dbReference type="GO" id="GO:0004499">
    <property type="term" value="F:N,N-dimethylaniline monooxygenase activity"/>
    <property type="evidence" value="ECO:0007669"/>
    <property type="project" value="InterPro"/>
</dbReference>
<keyword evidence="3" id="KW-0285">Flavoprotein</keyword>
<comment type="similarity">
    <text evidence="2">Belongs to the FAD-binding monooxygenase family.</text>
</comment>
<dbReference type="HOGENOM" id="CLU_006937_8_0_1"/>
<sequence>MNGTQASNGVLHLDALIIGSGFSGIYLLHKLRDELKLKVKIFEAESDIGGTWNNNRYPGARVDCPVPFYAYSLPEVWQSWNWTELYPNQKEIKSYFDHVDRVLDVRKDCLFHSRVNEGTFDEATGRWTVWTTDGKVATAKYLLVAVGFASKSYLPDWKGLDSFKGTIYHSAHWPEAEEISVKGKKVAVIGTGSTGIQIFQEWAREAEEAFLFQRTPNLCLPMRQQELHAGYQVKNKGEYADYLAECALTFGGLEYQQTPKNTFDASEEEREAFWEDLYQMGGFRFWQNNYQDLLTSLDTNREAYNFWARKTRARIQDPKKRDLLAPLEPPYPFGTKRPSLEQDFYEQFNKSNVHIVDTKSQPIVGVTPTGIVTADEKVHEVDIIAVATGFDAVTGGLLRLGLKDVNGVGLDERWKDGMSTYLGMAISGFPNMFLPYSLQAPTAFANGPTLIELQGDWITSLIRKMEMENVQSVTATPHAEKSASLQGHRGSWRLHLVCHRSKCLGCSTLTIALKVRRRIQPEVLKVELWLSKFQKSVDCPLDPVEPVRITYEPG</sequence>
<reference evidence="9 10" key="1">
    <citation type="journal article" date="2012" name="Eukaryot. Cell">
        <title>Draft genome sequence of Aspergillus oryzae strain 3.042.</title>
        <authorList>
            <person name="Zhao G."/>
            <person name="Yao Y."/>
            <person name="Qi W."/>
            <person name="Wang C."/>
            <person name="Hou L."/>
            <person name="Zeng B."/>
            <person name="Cao X."/>
        </authorList>
    </citation>
    <scope>NUCLEOTIDE SEQUENCE [LARGE SCALE GENOMIC DNA]</scope>
    <source>
        <strain evidence="9 10">3.042</strain>
    </source>
</reference>
<feature type="transmembrane region" description="Helical" evidence="8">
    <location>
        <begin position="6"/>
        <end position="28"/>
    </location>
</feature>
<dbReference type="OrthoDB" id="66881at2759"/>
<dbReference type="InterPro" id="IPR036188">
    <property type="entry name" value="FAD/NAD-bd_sf"/>
</dbReference>
<accession>I7ZUZ1</accession>
<dbReference type="InterPro" id="IPR020946">
    <property type="entry name" value="Flavin_mOase-like"/>
</dbReference>
<dbReference type="GO" id="GO:0050660">
    <property type="term" value="F:flavin adenine dinucleotide binding"/>
    <property type="evidence" value="ECO:0007669"/>
    <property type="project" value="InterPro"/>
</dbReference>
<dbReference type="PANTHER" id="PTHR43098">
    <property type="entry name" value="L-ORNITHINE N(5)-MONOOXYGENASE-RELATED"/>
    <property type="match status" value="1"/>
</dbReference>
<evidence type="ECO:0000256" key="2">
    <source>
        <dbReference type="ARBA" id="ARBA00010139"/>
    </source>
</evidence>
<evidence type="ECO:0000313" key="10">
    <source>
        <dbReference type="Proteomes" id="UP000002812"/>
    </source>
</evidence>
<comment type="caution">
    <text evidence="9">The sequence shown here is derived from an EMBL/GenBank/DDBJ whole genome shotgun (WGS) entry which is preliminary data.</text>
</comment>
<evidence type="ECO:0000256" key="1">
    <source>
        <dbReference type="ARBA" id="ARBA00001974"/>
    </source>
</evidence>
<dbReference type="InterPro" id="IPR050775">
    <property type="entry name" value="FAD-binding_Monooxygenases"/>
</dbReference>
<protein>
    <submittedName>
        <fullName evidence="9">Putative flavoprotein involved in K+ transport</fullName>
    </submittedName>
</protein>
<dbReference type="Pfam" id="PF00743">
    <property type="entry name" value="FMO-like"/>
    <property type="match status" value="1"/>
</dbReference>
<keyword evidence="8" id="KW-0472">Membrane</keyword>
<evidence type="ECO:0000256" key="6">
    <source>
        <dbReference type="ARBA" id="ARBA00023002"/>
    </source>
</evidence>
<dbReference type="AlphaFoldDB" id="I7ZUZ1"/>
<evidence type="ECO:0000256" key="4">
    <source>
        <dbReference type="ARBA" id="ARBA00022827"/>
    </source>
</evidence>
<proteinExistence type="inferred from homology"/>
<comment type="cofactor">
    <cofactor evidence="1">
        <name>FAD</name>
        <dbReference type="ChEBI" id="CHEBI:57692"/>
    </cofactor>
</comment>
<evidence type="ECO:0000313" key="9">
    <source>
        <dbReference type="EMBL" id="EIT75847.1"/>
    </source>
</evidence>
<evidence type="ECO:0000256" key="3">
    <source>
        <dbReference type="ARBA" id="ARBA00022630"/>
    </source>
</evidence>
<dbReference type="SUPFAM" id="SSF51905">
    <property type="entry name" value="FAD/NAD(P)-binding domain"/>
    <property type="match status" value="1"/>
</dbReference>
<dbReference type="GO" id="GO:0050661">
    <property type="term" value="F:NADP binding"/>
    <property type="evidence" value="ECO:0007669"/>
    <property type="project" value="InterPro"/>
</dbReference>
<organism evidence="9 10">
    <name type="scientific">Aspergillus oryzae (strain 3.042)</name>
    <name type="common">Yellow koji mold</name>
    <dbReference type="NCBI Taxonomy" id="1160506"/>
    <lineage>
        <taxon>Eukaryota</taxon>
        <taxon>Fungi</taxon>
        <taxon>Dikarya</taxon>
        <taxon>Ascomycota</taxon>
        <taxon>Pezizomycotina</taxon>
        <taxon>Eurotiomycetes</taxon>
        <taxon>Eurotiomycetidae</taxon>
        <taxon>Eurotiales</taxon>
        <taxon>Aspergillaceae</taxon>
        <taxon>Aspergillus</taxon>
        <taxon>Aspergillus subgen. Circumdati</taxon>
    </lineage>
</organism>
<reference evidence="10" key="2">
    <citation type="submission" date="2012-06" db="EMBL/GenBank/DDBJ databases">
        <title>Comparative genomic analyses of Aspergillus oryzae 3.042 and A. oryzae RIB40 for soy-sauce fermentation.</title>
        <authorList>
            <person name="Zhao G."/>
            <person name="Hou L."/>
            <person name="Wang C."/>
            <person name="Cao X."/>
        </authorList>
    </citation>
    <scope>NUCLEOTIDE SEQUENCE [LARGE SCALE GENOMIC DNA]</scope>
    <source>
        <strain evidence="10">3.042</strain>
    </source>
</reference>
<keyword evidence="4" id="KW-0274">FAD</keyword>
<keyword evidence="6" id="KW-0560">Oxidoreductase</keyword>
<dbReference type="PANTHER" id="PTHR43098:SF3">
    <property type="entry name" value="L-ORNITHINE N(5)-MONOOXYGENASE-RELATED"/>
    <property type="match status" value="1"/>
</dbReference>
<evidence type="ECO:0000256" key="7">
    <source>
        <dbReference type="ARBA" id="ARBA00023033"/>
    </source>
</evidence>
<keyword evidence="8" id="KW-1133">Transmembrane helix</keyword>